<dbReference type="AlphaFoldDB" id="A0AAV2ACH5"/>
<dbReference type="Proteomes" id="UP001497382">
    <property type="component" value="Unassembled WGS sequence"/>
</dbReference>
<proteinExistence type="predicted"/>
<evidence type="ECO:0000313" key="2">
    <source>
        <dbReference type="Proteomes" id="UP001497382"/>
    </source>
</evidence>
<dbReference type="EMBL" id="CAXIEN010000148">
    <property type="protein sequence ID" value="CAL1281725.1"/>
    <property type="molecule type" value="Genomic_DNA"/>
</dbReference>
<comment type="caution">
    <text evidence="1">The sequence shown here is derived from an EMBL/GenBank/DDBJ whole genome shotgun (WGS) entry which is preliminary data.</text>
</comment>
<reference evidence="1 2" key="1">
    <citation type="submission" date="2024-04" db="EMBL/GenBank/DDBJ databases">
        <authorList>
            <person name="Rising A."/>
            <person name="Reimegard J."/>
            <person name="Sonavane S."/>
            <person name="Akerstrom W."/>
            <person name="Nylinder S."/>
            <person name="Hedman E."/>
            <person name="Kallberg Y."/>
        </authorList>
    </citation>
    <scope>NUCLEOTIDE SEQUENCE [LARGE SCALE GENOMIC DNA]</scope>
</reference>
<evidence type="ECO:0000313" key="1">
    <source>
        <dbReference type="EMBL" id="CAL1281725.1"/>
    </source>
</evidence>
<sequence>MIREIESWISDFPITNQMFYHYVRGSNGPYAMGGYEATADSEQPMMFRVCLSSVRTNQWMPLKKSHVDVFDVTWIRNPVLSSVEFVSMFEALKAIDCNHQPEVQLIVNDFEDIE</sequence>
<name>A0AAV2ACH5_9ARAC</name>
<gene>
    <name evidence="1" type="ORF">LARSCL_LOCUS11735</name>
</gene>
<organism evidence="1 2">
    <name type="scientific">Larinioides sclopetarius</name>
    <dbReference type="NCBI Taxonomy" id="280406"/>
    <lineage>
        <taxon>Eukaryota</taxon>
        <taxon>Metazoa</taxon>
        <taxon>Ecdysozoa</taxon>
        <taxon>Arthropoda</taxon>
        <taxon>Chelicerata</taxon>
        <taxon>Arachnida</taxon>
        <taxon>Araneae</taxon>
        <taxon>Araneomorphae</taxon>
        <taxon>Entelegynae</taxon>
        <taxon>Araneoidea</taxon>
        <taxon>Araneidae</taxon>
        <taxon>Larinioides</taxon>
    </lineage>
</organism>
<keyword evidence="2" id="KW-1185">Reference proteome</keyword>
<accession>A0AAV2ACH5</accession>
<protein>
    <submittedName>
        <fullName evidence="1">Uncharacterized protein</fullName>
    </submittedName>
</protein>